<dbReference type="PROSITE" id="PS50017">
    <property type="entry name" value="DEATH_DOMAIN"/>
    <property type="match status" value="1"/>
</dbReference>
<dbReference type="SUPFAM" id="SSF47986">
    <property type="entry name" value="DEATH domain"/>
    <property type="match status" value="1"/>
</dbReference>
<organism evidence="15 16">
    <name type="scientific">Astyanax mexicanus</name>
    <name type="common">Blind cave fish</name>
    <name type="synonym">Astyanax fasciatus mexicanus</name>
    <dbReference type="NCBI Taxonomy" id="7994"/>
    <lineage>
        <taxon>Eukaryota</taxon>
        <taxon>Metazoa</taxon>
        <taxon>Chordata</taxon>
        <taxon>Craniata</taxon>
        <taxon>Vertebrata</taxon>
        <taxon>Euteleostomi</taxon>
        <taxon>Actinopterygii</taxon>
        <taxon>Neopterygii</taxon>
        <taxon>Teleostei</taxon>
        <taxon>Ostariophysi</taxon>
        <taxon>Characiformes</taxon>
        <taxon>Characoidei</taxon>
        <taxon>Acestrorhamphidae</taxon>
        <taxon>Acestrorhamphinae</taxon>
        <taxon>Astyanax</taxon>
    </lineage>
</organism>
<sequence length="190" mass="21918">MDPFKAMLLKLSDSLNRDNVLKLIFLCEHKIGKKKCEEVESGIQLFELLIQRTEIGPDSTEYLRKLLNDIGRQDLLKIIDDYEQGSTPDDVPDREELAKINIATDVLAEHLGKKWRQYGRKLDIGDGKLEGIEEKHPRNLEEKVREVIKEWKKLRKEQAKVEELIKALRTCKLNLTADLVVKALQNADTS</sequence>
<dbReference type="PANTHER" id="PTHR48169:SF7">
    <property type="entry name" value="CASPASE 10"/>
    <property type="match status" value="1"/>
</dbReference>
<keyword evidence="6" id="KW-0391">Immunity</keyword>
<dbReference type="Proteomes" id="UP000694621">
    <property type="component" value="Unplaced"/>
</dbReference>
<evidence type="ECO:0000256" key="9">
    <source>
        <dbReference type="ARBA" id="ARBA00069996"/>
    </source>
</evidence>
<dbReference type="Pfam" id="PF00531">
    <property type="entry name" value="Death"/>
    <property type="match status" value="1"/>
</dbReference>
<dbReference type="SMART" id="SM00005">
    <property type="entry name" value="DEATH"/>
    <property type="match status" value="1"/>
</dbReference>
<dbReference type="GO" id="GO:0030674">
    <property type="term" value="F:protein-macromolecule adaptor activity"/>
    <property type="evidence" value="ECO:0007669"/>
    <property type="project" value="UniProtKB-ARBA"/>
</dbReference>
<dbReference type="InterPro" id="IPR001875">
    <property type="entry name" value="DED_dom"/>
</dbReference>
<comment type="function">
    <text evidence="7">Apoptotic adapter molecule that recruits caspases CASP8 or CASP10 to the activated FAS/CD95 or TNFRSF1A/TNFR-1 receptors. The resulting aggregate called the death-inducing signaling complex (DISC) performs CASP8 proteolytic activation. Active CASP8 initiates the subsequent cascade of caspases mediating apoptosis. Involved in interferon-mediated antiviral immune response, playing a role in the positive regulation of interferon signaling.</text>
</comment>
<dbReference type="CTD" id="8772"/>
<evidence type="ECO:0000256" key="2">
    <source>
        <dbReference type="ARBA" id="ARBA00022490"/>
    </source>
</evidence>
<name>A0A8B9LPL2_ASTMX</name>
<dbReference type="Ensembl" id="ENSAMXT00005056008.1">
    <property type="protein sequence ID" value="ENSAMXP00005051738.1"/>
    <property type="gene ID" value="ENSAMXG00005023339.1"/>
</dbReference>
<keyword evidence="2" id="KW-0963">Cytoplasm</keyword>
<dbReference type="GO" id="GO:0045087">
    <property type="term" value="P:innate immune response"/>
    <property type="evidence" value="ECO:0007669"/>
    <property type="project" value="UniProtKB-KW"/>
</dbReference>
<comment type="subcellular location">
    <subcellularLocation>
        <location evidence="1">Cytoplasm</location>
    </subcellularLocation>
</comment>
<evidence type="ECO:0000256" key="5">
    <source>
        <dbReference type="ARBA" id="ARBA00022703"/>
    </source>
</evidence>
<dbReference type="GO" id="GO:2001238">
    <property type="term" value="P:positive regulation of extrinsic apoptotic signaling pathway"/>
    <property type="evidence" value="ECO:0007669"/>
    <property type="project" value="UniProtKB-ARBA"/>
</dbReference>
<dbReference type="OrthoDB" id="100767at2759"/>
<accession>A0A8B9LPL2</accession>
<dbReference type="Gene3D" id="1.10.533.10">
    <property type="entry name" value="Death Domain, Fas"/>
    <property type="match status" value="2"/>
</dbReference>
<dbReference type="GeneID" id="103022073"/>
<feature type="domain" description="Death" evidence="12">
    <location>
        <begin position="100"/>
        <end position="184"/>
    </location>
</feature>
<dbReference type="EMBL" id="JAICCE010000016">
    <property type="protein sequence ID" value="KAG9267097.1"/>
    <property type="molecule type" value="Genomic_DNA"/>
</dbReference>
<dbReference type="PANTHER" id="PTHR48169">
    <property type="entry name" value="DED DOMAIN-CONTAINING PROTEIN"/>
    <property type="match status" value="1"/>
</dbReference>
<comment type="subunit">
    <text evidence="8">Can self-associate. Component of the AIM2 PANoptosome complex, a multiprotein complex that drives inflammatory cell death (PANoptosis). Component of the death-induced signaling complex (DISC) composed of cell surface receptor FAS/CD95 or TNFRSF1A, adapter protein FADD and the CASP8 protease; recruitment of CASP8 to the complex is required for processing of CASP8 into the p18 and p10 subunits. Interacts (via death domain) with FAS (via death domain). Interacts directly (via DED domain) with NOL3 (via CARD domain); inhibits death-inducing signaling complex (DISC) assembly by inhibiting the increase in FAS-FADD binding induced by FAS activation. Interacts with CFLAR, PEA15 and MBD4. When phosphorylated, part of a complex containing HIPK3 and FAS. May interact with MAVS/IPS1. Interacts with MOCV v-CFLAR protein and PIDD1. Interacts with RIPK1 and TRADD. Interacts with stimulated TNFRSF10B. Interacts with DDX24.</text>
</comment>
<proteinExistence type="predicted"/>
<evidence type="ECO:0000256" key="7">
    <source>
        <dbReference type="ARBA" id="ARBA00059068"/>
    </source>
</evidence>
<reference evidence="15" key="2">
    <citation type="submission" date="2025-05" db="UniProtKB">
        <authorList>
            <consortium name="Ensembl"/>
        </authorList>
    </citation>
    <scope>IDENTIFICATION</scope>
</reference>
<dbReference type="AlphaFoldDB" id="A0A8B9LPL2"/>
<dbReference type="Proteomes" id="UP000752171">
    <property type="component" value="Unassembled WGS sequence"/>
</dbReference>
<dbReference type="SMART" id="SM00031">
    <property type="entry name" value="DED"/>
    <property type="match status" value="1"/>
</dbReference>
<dbReference type="GO" id="GO:0001819">
    <property type="term" value="P:positive regulation of cytokine production"/>
    <property type="evidence" value="ECO:0007669"/>
    <property type="project" value="UniProtKB-ARBA"/>
</dbReference>
<evidence type="ECO:0000256" key="11">
    <source>
        <dbReference type="ARBA" id="ARBA00075696"/>
    </source>
</evidence>
<dbReference type="GO" id="GO:0005737">
    <property type="term" value="C:cytoplasm"/>
    <property type="evidence" value="ECO:0007669"/>
    <property type="project" value="UniProtKB-SubCell"/>
</dbReference>
<evidence type="ECO:0000256" key="8">
    <source>
        <dbReference type="ARBA" id="ARBA00066149"/>
    </source>
</evidence>
<dbReference type="GO" id="GO:0050778">
    <property type="term" value="P:positive regulation of immune response"/>
    <property type="evidence" value="ECO:0007669"/>
    <property type="project" value="UniProtKB-ARBA"/>
</dbReference>
<dbReference type="PROSITE" id="PS50168">
    <property type="entry name" value="DED"/>
    <property type="match status" value="1"/>
</dbReference>
<dbReference type="OMA" id="CKMNLVA"/>
<gene>
    <name evidence="15" type="primary">fadd</name>
    <name evidence="14" type="synonym">FADD</name>
    <name evidence="14" type="ORF">AMEX_G19774</name>
</gene>
<protein>
    <recommendedName>
        <fullName evidence="9">FAS-associated death domain protein</fullName>
    </recommendedName>
    <alternativeName>
        <fullName evidence="11">FAS-associating death domain-containing protein</fullName>
    </alternativeName>
    <alternativeName>
        <fullName evidence="10">Fas-associated death domain protein</fullName>
    </alternativeName>
</protein>
<dbReference type="InterPro" id="IPR011029">
    <property type="entry name" value="DEATH-like_dom_sf"/>
</dbReference>
<evidence type="ECO:0000313" key="17">
    <source>
        <dbReference type="Proteomes" id="UP000752171"/>
    </source>
</evidence>
<keyword evidence="5" id="KW-0053">Apoptosis</keyword>
<evidence type="ECO:0000313" key="16">
    <source>
        <dbReference type="Proteomes" id="UP000694621"/>
    </source>
</evidence>
<dbReference type="KEGG" id="amex:103022073"/>
<dbReference type="InterPro" id="IPR000488">
    <property type="entry name" value="Death_dom"/>
</dbReference>
<evidence type="ECO:0000313" key="15">
    <source>
        <dbReference type="Ensembl" id="ENSAMXP00005051738.1"/>
    </source>
</evidence>
<dbReference type="Pfam" id="PF01335">
    <property type="entry name" value="DED"/>
    <property type="match status" value="1"/>
</dbReference>
<evidence type="ECO:0000256" key="1">
    <source>
        <dbReference type="ARBA" id="ARBA00004496"/>
    </source>
</evidence>
<dbReference type="FunFam" id="1.10.533.10:FF:000062">
    <property type="entry name" value="Fas-associated via death domain"/>
    <property type="match status" value="1"/>
</dbReference>
<evidence type="ECO:0000256" key="4">
    <source>
        <dbReference type="ARBA" id="ARBA00022588"/>
    </source>
</evidence>
<evidence type="ECO:0000256" key="10">
    <source>
        <dbReference type="ARBA" id="ARBA00071128"/>
    </source>
</evidence>
<dbReference type="GO" id="GO:0097191">
    <property type="term" value="P:extrinsic apoptotic signaling pathway"/>
    <property type="evidence" value="ECO:0007669"/>
    <property type="project" value="UniProtKB-ARBA"/>
</dbReference>
<feature type="domain" description="DED" evidence="13">
    <location>
        <begin position="3"/>
        <end position="81"/>
    </location>
</feature>
<evidence type="ECO:0000313" key="14">
    <source>
        <dbReference type="EMBL" id="KAG9267097.1"/>
    </source>
</evidence>
<evidence type="ECO:0000256" key="3">
    <source>
        <dbReference type="ARBA" id="ARBA00022553"/>
    </source>
</evidence>
<reference evidence="14 17" key="1">
    <citation type="submission" date="2021-07" db="EMBL/GenBank/DDBJ databases">
        <authorList>
            <person name="Imarazene B."/>
            <person name="Zahm M."/>
            <person name="Klopp C."/>
            <person name="Cabau C."/>
            <person name="Beille S."/>
            <person name="Jouanno E."/>
            <person name="Castinel A."/>
            <person name="Lluch J."/>
            <person name="Gil L."/>
            <person name="Kuchtly C."/>
            <person name="Lopez Roques C."/>
            <person name="Donnadieu C."/>
            <person name="Parrinello H."/>
            <person name="Journot L."/>
            <person name="Du K."/>
            <person name="Schartl M."/>
            <person name="Retaux S."/>
            <person name="Guiguen Y."/>
        </authorList>
    </citation>
    <scope>NUCLEOTIDE SEQUENCE [LARGE SCALE GENOMIC DNA]</scope>
    <source>
        <strain evidence="14">Pach_M1</strain>
        <tissue evidence="14">Testis</tissue>
    </source>
</reference>
<keyword evidence="3" id="KW-0597">Phosphoprotein</keyword>
<evidence type="ECO:0000259" key="12">
    <source>
        <dbReference type="PROSITE" id="PS50017"/>
    </source>
</evidence>
<evidence type="ECO:0000259" key="13">
    <source>
        <dbReference type="PROSITE" id="PS50168"/>
    </source>
</evidence>
<keyword evidence="4" id="KW-0399">Innate immunity</keyword>
<evidence type="ECO:0000256" key="6">
    <source>
        <dbReference type="ARBA" id="ARBA00022859"/>
    </source>
</evidence>
<dbReference type="FunFam" id="1.10.533.10:FF:000059">
    <property type="entry name" value="Fas-associated via death domain"/>
    <property type="match status" value="1"/>
</dbReference>
<dbReference type="CDD" id="cd08336">
    <property type="entry name" value="DED_FADD"/>
    <property type="match status" value="1"/>
</dbReference>